<dbReference type="GO" id="GO:0003677">
    <property type="term" value="F:DNA binding"/>
    <property type="evidence" value="ECO:0007669"/>
    <property type="project" value="UniProtKB-KW"/>
</dbReference>
<evidence type="ECO:0000256" key="3">
    <source>
        <dbReference type="ARBA" id="ARBA00023163"/>
    </source>
</evidence>
<proteinExistence type="predicted"/>
<dbReference type="InterPro" id="IPR036388">
    <property type="entry name" value="WH-like_DNA-bd_sf"/>
</dbReference>
<keyword evidence="2" id="KW-0238">DNA-binding</keyword>
<evidence type="ECO:0000256" key="4">
    <source>
        <dbReference type="SAM" id="MobiDB-lite"/>
    </source>
</evidence>
<keyword evidence="1" id="KW-0805">Transcription regulation</keyword>
<feature type="region of interest" description="Disordered" evidence="4">
    <location>
        <begin position="203"/>
        <end position="233"/>
    </location>
</feature>
<accession>A0A918SXE4</accession>
<organism evidence="6 7">
    <name type="scientific">Streptomyces termitum</name>
    <dbReference type="NCBI Taxonomy" id="67368"/>
    <lineage>
        <taxon>Bacteria</taxon>
        <taxon>Bacillati</taxon>
        <taxon>Actinomycetota</taxon>
        <taxon>Actinomycetes</taxon>
        <taxon>Kitasatosporales</taxon>
        <taxon>Streptomycetaceae</taxon>
        <taxon>Streptomyces</taxon>
    </lineage>
</organism>
<dbReference type="Pfam" id="PF00392">
    <property type="entry name" value="GntR"/>
    <property type="match status" value="1"/>
</dbReference>
<evidence type="ECO:0000259" key="5">
    <source>
        <dbReference type="PROSITE" id="PS50949"/>
    </source>
</evidence>
<evidence type="ECO:0000256" key="1">
    <source>
        <dbReference type="ARBA" id="ARBA00023015"/>
    </source>
</evidence>
<feature type="domain" description="HTH gntR-type" evidence="5">
    <location>
        <begin position="8"/>
        <end position="75"/>
    </location>
</feature>
<dbReference type="InterPro" id="IPR036390">
    <property type="entry name" value="WH_DNA-bd_sf"/>
</dbReference>
<dbReference type="PANTHER" id="PTHR43537">
    <property type="entry name" value="TRANSCRIPTIONAL REGULATOR, GNTR FAMILY"/>
    <property type="match status" value="1"/>
</dbReference>
<dbReference type="Gene3D" id="1.10.10.10">
    <property type="entry name" value="Winged helix-like DNA-binding domain superfamily/Winged helix DNA-binding domain"/>
    <property type="match status" value="1"/>
</dbReference>
<dbReference type="RefSeq" id="WP_189976145.1">
    <property type="nucleotide sequence ID" value="NZ_BMUL01000004.1"/>
</dbReference>
<reference evidence="6" key="2">
    <citation type="submission" date="2020-09" db="EMBL/GenBank/DDBJ databases">
        <authorList>
            <person name="Sun Q."/>
            <person name="Ohkuma M."/>
        </authorList>
    </citation>
    <scope>NUCLEOTIDE SEQUENCE</scope>
    <source>
        <strain evidence="6">JCM 4518</strain>
    </source>
</reference>
<protein>
    <submittedName>
        <fullName evidence="6">Transcriptional regulator</fullName>
    </submittedName>
</protein>
<dbReference type="PROSITE" id="PS50949">
    <property type="entry name" value="HTH_GNTR"/>
    <property type="match status" value="1"/>
</dbReference>
<dbReference type="EMBL" id="BMUL01000004">
    <property type="protein sequence ID" value="GHA76487.1"/>
    <property type="molecule type" value="Genomic_DNA"/>
</dbReference>
<evidence type="ECO:0000313" key="6">
    <source>
        <dbReference type="EMBL" id="GHA76487.1"/>
    </source>
</evidence>
<dbReference type="Proteomes" id="UP000644020">
    <property type="component" value="Unassembled WGS sequence"/>
</dbReference>
<dbReference type="PANTHER" id="PTHR43537:SF45">
    <property type="entry name" value="GNTR FAMILY REGULATORY PROTEIN"/>
    <property type="match status" value="1"/>
</dbReference>
<feature type="compositionally biased region" description="Gly residues" evidence="4">
    <location>
        <begin position="224"/>
        <end position="233"/>
    </location>
</feature>
<keyword evidence="7" id="KW-1185">Reference proteome</keyword>
<dbReference type="PRINTS" id="PR00035">
    <property type="entry name" value="HTHGNTR"/>
</dbReference>
<evidence type="ECO:0000313" key="7">
    <source>
        <dbReference type="Proteomes" id="UP000644020"/>
    </source>
</evidence>
<dbReference type="SUPFAM" id="SSF48008">
    <property type="entry name" value="GntR ligand-binding domain-like"/>
    <property type="match status" value="1"/>
</dbReference>
<dbReference type="AlphaFoldDB" id="A0A918SXE4"/>
<dbReference type="InterPro" id="IPR008920">
    <property type="entry name" value="TF_FadR/GntR_C"/>
</dbReference>
<dbReference type="SMART" id="SM00895">
    <property type="entry name" value="FCD"/>
    <property type="match status" value="1"/>
</dbReference>
<name>A0A918SXE4_9ACTN</name>
<reference evidence="6" key="1">
    <citation type="journal article" date="2014" name="Int. J. Syst. Evol. Microbiol.">
        <title>Complete genome sequence of Corynebacterium casei LMG S-19264T (=DSM 44701T), isolated from a smear-ripened cheese.</title>
        <authorList>
            <consortium name="US DOE Joint Genome Institute (JGI-PGF)"/>
            <person name="Walter F."/>
            <person name="Albersmeier A."/>
            <person name="Kalinowski J."/>
            <person name="Ruckert C."/>
        </authorList>
    </citation>
    <scope>NUCLEOTIDE SEQUENCE</scope>
    <source>
        <strain evidence="6">JCM 4518</strain>
    </source>
</reference>
<dbReference type="GO" id="GO:0003700">
    <property type="term" value="F:DNA-binding transcription factor activity"/>
    <property type="evidence" value="ECO:0007669"/>
    <property type="project" value="InterPro"/>
</dbReference>
<comment type="caution">
    <text evidence="6">The sequence shown here is derived from an EMBL/GenBank/DDBJ whole genome shotgun (WGS) entry which is preliminary data.</text>
</comment>
<dbReference type="CDD" id="cd07377">
    <property type="entry name" value="WHTH_GntR"/>
    <property type="match status" value="1"/>
</dbReference>
<dbReference type="Pfam" id="PF07729">
    <property type="entry name" value="FCD"/>
    <property type="match status" value="1"/>
</dbReference>
<dbReference type="SMART" id="SM00345">
    <property type="entry name" value="HTH_GNTR"/>
    <property type="match status" value="1"/>
</dbReference>
<keyword evidence="3" id="KW-0804">Transcription</keyword>
<sequence length="233" mass="25436">MTGAEEFKPESERVTRTLRDQIIDGTRAPGSKLVEREIAAELNVSRLPVRDALRDLVAEGLVTPRPRTWAVVREFSPSDIADLVDVRSALEVLGFRLAAQRRTRAGLARLRADLDAELAAAARGDGPAARRAAADFHETVTELADNVLLSELNSTLSSRMRWLLGQHDAFAAVAEEHEELYRCIEARDVERVEKLALRHLETSRSEATAHQFRTAPETEAESGTGSGSGSGSG</sequence>
<dbReference type="SUPFAM" id="SSF46785">
    <property type="entry name" value="Winged helix' DNA-binding domain"/>
    <property type="match status" value="1"/>
</dbReference>
<dbReference type="InterPro" id="IPR000524">
    <property type="entry name" value="Tscrpt_reg_HTH_GntR"/>
</dbReference>
<gene>
    <name evidence="6" type="ORF">GCM10010305_19070</name>
</gene>
<evidence type="ECO:0000256" key="2">
    <source>
        <dbReference type="ARBA" id="ARBA00023125"/>
    </source>
</evidence>
<dbReference type="InterPro" id="IPR011711">
    <property type="entry name" value="GntR_C"/>
</dbReference>
<dbReference type="Gene3D" id="1.20.120.530">
    <property type="entry name" value="GntR ligand-binding domain-like"/>
    <property type="match status" value="1"/>
</dbReference>